<dbReference type="InterPro" id="IPR045137">
    <property type="entry name" value="RBM26/27"/>
</dbReference>
<organism evidence="3">
    <name type="scientific">Hymenochirus curtipes</name>
    <name type="common">western dwarf clawed frog</name>
    <dbReference type="NCBI Taxonomy" id="8362"/>
    <lineage>
        <taxon>Eukaryota</taxon>
        <taxon>Metazoa</taxon>
        <taxon>Chordata</taxon>
        <taxon>Craniata</taxon>
        <taxon>Vertebrata</taxon>
        <taxon>Euteleostomi</taxon>
        <taxon>Amphibia</taxon>
        <taxon>Batrachia</taxon>
        <taxon>Anura</taxon>
        <taxon>Pipoidea</taxon>
        <taxon>Pipidae</taxon>
        <taxon>Pipinae</taxon>
        <taxon>Hymenochirus</taxon>
    </lineage>
</organism>
<feature type="compositionally biased region" description="Basic and acidic residues" evidence="2">
    <location>
        <begin position="101"/>
        <end position="135"/>
    </location>
</feature>
<sequence>MIIEDFEALKHWLSKTLEPICDADPPALAKYVVALVRKNKNDGDLKAFCIDQLDRSRDDRKRDDRSRKREYERNIPRRDSYRDRYNRRRGRSYSRSRSRSWSKERQRDRDRSRSRIRSRDKDSGKPKSELDRSDTIDNSYSSGTSVAHMVTPHYPVPTLSSTITVITPSHHGN</sequence>
<keyword evidence="1" id="KW-0694">RNA-binding</keyword>
<feature type="compositionally biased region" description="Basic and acidic residues" evidence="2">
    <location>
        <begin position="56"/>
        <end position="84"/>
    </location>
</feature>
<dbReference type="GO" id="GO:0003723">
    <property type="term" value="F:RNA binding"/>
    <property type="evidence" value="ECO:0007669"/>
    <property type="project" value="UniProtKB-KW"/>
</dbReference>
<feature type="compositionally biased region" description="Basic residues" evidence="2">
    <location>
        <begin position="85"/>
        <end position="100"/>
    </location>
</feature>
<feature type="non-terminal residue" evidence="3">
    <location>
        <position position="1"/>
    </location>
</feature>
<feature type="region of interest" description="Disordered" evidence="2">
    <location>
        <begin position="56"/>
        <end position="147"/>
    </location>
</feature>
<dbReference type="AlphaFoldDB" id="G5E057"/>
<protein>
    <submittedName>
        <fullName evidence="3">Uncharacterized protein</fullName>
    </submittedName>
</protein>
<dbReference type="PANTHER" id="PTHR14398:SF2">
    <property type="entry name" value="RNA-BINDING PROTEIN 26"/>
    <property type="match status" value="1"/>
</dbReference>
<evidence type="ECO:0000313" key="3">
    <source>
        <dbReference type="EMBL" id="AEQ17885.1"/>
    </source>
</evidence>
<evidence type="ECO:0000256" key="2">
    <source>
        <dbReference type="SAM" id="MobiDB-lite"/>
    </source>
</evidence>
<accession>G5E057</accession>
<dbReference type="PANTHER" id="PTHR14398">
    <property type="entry name" value="RNA RECOGNITION RRM/RNP DOMAIN"/>
    <property type="match status" value="1"/>
</dbReference>
<name>G5E057_9PIPI</name>
<proteinExistence type="evidence at transcript level"/>
<evidence type="ECO:0000256" key="1">
    <source>
        <dbReference type="ARBA" id="ARBA00022884"/>
    </source>
</evidence>
<dbReference type="GO" id="GO:0005634">
    <property type="term" value="C:nucleus"/>
    <property type="evidence" value="ECO:0007669"/>
    <property type="project" value="TreeGrafter"/>
</dbReference>
<dbReference type="EMBL" id="JP286771">
    <property type="protein sequence ID" value="AEQ17885.1"/>
    <property type="molecule type" value="mRNA"/>
</dbReference>
<feature type="non-terminal residue" evidence="3">
    <location>
        <position position="173"/>
    </location>
</feature>
<reference evidence="3" key="1">
    <citation type="submission" date="2011-09" db="EMBL/GenBank/DDBJ databases">
        <title>The odds of duplicate gene persistence after polyploidization.</title>
        <authorList>
            <person name="Chain F.J.J."/>
            <person name="Evans B.J."/>
            <person name="Dushoff J."/>
        </authorList>
    </citation>
    <scope>NUCLEOTIDE SEQUENCE</scope>
    <source>
        <tissue evidence="3">Liver</tissue>
    </source>
</reference>
<feature type="compositionally biased region" description="Polar residues" evidence="2">
    <location>
        <begin position="136"/>
        <end position="145"/>
    </location>
</feature>